<feature type="transmembrane region" description="Helical" evidence="1">
    <location>
        <begin position="506"/>
        <end position="526"/>
    </location>
</feature>
<evidence type="ECO:0000313" key="3">
    <source>
        <dbReference type="Proteomes" id="UP001166286"/>
    </source>
</evidence>
<sequence length="580" mass="65769">MSTIADPGDLYLCSNFVATVWTNSLSVLVTLAAARLFRLGHHLFAIGTGRPIHGTHTTPESLLRAYLVEHRADLPSQIHLGDVEINRTKKWKIPIIVILLAGAFLAILVVGFLTAKIVTGSSALSKHPACGIYEDDQLSRSNSTANVSWVEAGYIQYMFNAEIESAAYAQKCYHPTTDPNDCSFYVQRSIPYTTSNASCPFLDPSMCDLPGKTDAIHFSTGAVDSRILGLNAPRTLQFRRNATCTPIIVNDTFVAAAPKGKLNKFQYYYGDSGNPYGLTYTSYATDSSIWVQNDYNVYVKMLANWDRLPGLRTDFRSGLSMIFINQGLIDYARPSLDPVFPAFREHEQDNRTYYYNPRYYDSILGCVDTIEFKIPYQSDQWYNYSDLHSYALSFRNTQERGTALLLERALMISYTGESIFFRQEEGLLARKLVIGHLSSALAEEQWKEESRNLFETSLARIQLDTKLMAFGALAAYNGTRRVPGQDEAICDRTFLFQSRKSQNINLAGLIWITVVSLIIMTLAVPLKDDRLLADWLWTTALGPCCHAIKQAYRFVKREARPVIERLKEFWKTKWKYRRRT</sequence>
<keyword evidence="3" id="KW-1185">Reference proteome</keyword>
<protein>
    <submittedName>
        <fullName evidence="2">Uncharacterized protein</fullName>
    </submittedName>
</protein>
<feature type="transmembrane region" description="Helical" evidence="1">
    <location>
        <begin position="16"/>
        <end position="37"/>
    </location>
</feature>
<dbReference type="EMBL" id="JAFEKC020000008">
    <property type="protein sequence ID" value="KAK0513110.1"/>
    <property type="molecule type" value="Genomic_DNA"/>
</dbReference>
<comment type="caution">
    <text evidence="2">The sequence shown here is derived from an EMBL/GenBank/DDBJ whole genome shotgun (WGS) entry which is preliminary data.</text>
</comment>
<accession>A0AA39R3I1</accession>
<name>A0AA39R3I1_9LECA</name>
<keyword evidence="1" id="KW-0812">Transmembrane</keyword>
<keyword evidence="1" id="KW-0472">Membrane</keyword>
<dbReference type="AlphaFoldDB" id="A0AA39R3I1"/>
<proteinExistence type="predicted"/>
<organism evidence="2 3">
    <name type="scientific">Cladonia borealis</name>
    <dbReference type="NCBI Taxonomy" id="184061"/>
    <lineage>
        <taxon>Eukaryota</taxon>
        <taxon>Fungi</taxon>
        <taxon>Dikarya</taxon>
        <taxon>Ascomycota</taxon>
        <taxon>Pezizomycotina</taxon>
        <taxon>Lecanoromycetes</taxon>
        <taxon>OSLEUM clade</taxon>
        <taxon>Lecanoromycetidae</taxon>
        <taxon>Lecanorales</taxon>
        <taxon>Lecanorineae</taxon>
        <taxon>Cladoniaceae</taxon>
        <taxon>Cladonia</taxon>
    </lineage>
</organism>
<keyword evidence="1" id="KW-1133">Transmembrane helix</keyword>
<evidence type="ECO:0000313" key="2">
    <source>
        <dbReference type="EMBL" id="KAK0513110.1"/>
    </source>
</evidence>
<gene>
    <name evidence="2" type="ORF">JMJ35_004096</name>
</gene>
<feature type="transmembrane region" description="Helical" evidence="1">
    <location>
        <begin position="95"/>
        <end position="115"/>
    </location>
</feature>
<evidence type="ECO:0000256" key="1">
    <source>
        <dbReference type="SAM" id="Phobius"/>
    </source>
</evidence>
<dbReference type="Proteomes" id="UP001166286">
    <property type="component" value="Unassembled WGS sequence"/>
</dbReference>
<reference evidence="2" key="1">
    <citation type="submission" date="2023-03" db="EMBL/GenBank/DDBJ databases">
        <title>Complete genome of Cladonia borealis.</title>
        <authorList>
            <person name="Park H."/>
        </authorList>
    </citation>
    <scope>NUCLEOTIDE SEQUENCE</scope>
    <source>
        <strain evidence="2">ANT050790</strain>
    </source>
</reference>